<reference evidence="2 3" key="1">
    <citation type="submission" date="2019-03" db="EMBL/GenBank/DDBJ databases">
        <title>Draft genome sequences of novel Actinobacteria.</title>
        <authorList>
            <person name="Sahin N."/>
            <person name="Ay H."/>
            <person name="Saygin H."/>
        </authorList>
    </citation>
    <scope>NUCLEOTIDE SEQUENCE [LARGE SCALE GENOMIC DNA]</scope>
    <source>
        <strain evidence="2 3">KC712</strain>
    </source>
</reference>
<organism evidence="2 3">
    <name type="scientific">Nonomuraea diastatica</name>
    <dbReference type="NCBI Taxonomy" id="1848329"/>
    <lineage>
        <taxon>Bacteria</taxon>
        <taxon>Bacillati</taxon>
        <taxon>Actinomycetota</taxon>
        <taxon>Actinomycetes</taxon>
        <taxon>Streptosporangiales</taxon>
        <taxon>Streptosporangiaceae</taxon>
        <taxon>Nonomuraea</taxon>
    </lineage>
</organism>
<accession>A0A4R4VDJ7</accession>
<feature type="compositionally biased region" description="Basic and acidic residues" evidence="1">
    <location>
        <begin position="47"/>
        <end position="56"/>
    </location>
</feature>
<keyword evidence="3" id="KW-1185">Reference proteome</keyword>
<evidence type="ECO:0000313" key="2">
    <source>
        <dbReference type="EMBL" id="TDD03559.1"/>
    </source>
</evidence>
<feature type="region of interest" description="Disordered" evidence="1">
    <location>
        <begin position="45"/>
        <end position="64"/>
    </location>
</feature>
<name>A0A4R4VDJ7_9ACTN</name>
<dbReference type="OrthoDB" id="3495734at2"/>
<feature type="compositionally biased region" description="Basic residues" evidence="1">
    <location>
        <begin position="8"/>
        <end position="20"/>
    </location>
</feature>
<dbReference type="RefSeq" id="WP_132520101.1">
    <property type="nucleotide sequence ID" value="NZ_SMKP01000324.1"/>
</dbReference>
<evidence type="ECO:0000256" key="1">
    <source>
        <dbReference type="SAM" id="MobiDB-lite"/>
    </source>
</evidence>
<gene>
    <name evidence="2" type="ORF">E1294_50640</name>
</gene>
<comment type="caution">
    <text evidence="2">The sequence shown here is derived from an EMBL/GenBank/DDBJ whole genome shotgun (WGS) entry which is preliminary data.</text>
</comment>
<dbReference type="EMBL" id="SMKP01000324">
    <property type="protein sequence ID" value="TDD03559.1"/>
    <property type="molecule type" value="Genomic_DNA"/>
</dbReference>
<sequence>MPAVRLHREQRRSRTLRGPRRPAIESEDDDSGNGERLRGILNRRAKALKDGDEQPHGPRITPEL</sequence>
<feature type="region of interest" description="Disordered" evidence="1">
    <location>
        <begin position="1"/>
        <end position="36"/>
    </location>
</feature>
<evidence type="ECO:0000313" key="3">
    <source>
        <dbReference type="Proteomes" id="UP000294543"/>
    </source>
</evidence>
<protein>
    <submittedName>
        <fullName evidence="2">Uncharacterized protein</fullName>
    </submittedName>
</protein>
<dbReference type="Proteomes" id="UP000294543">
    <property type="component" value="Unassembled WGS sequence"/>
</dbReference>
<proteinExistence type="predicted"/>
<dbReference type="AlphaFoldDB" id="A0A4R4VDJ7"/>